<evidence type="ECO:0000313" key="2">
    <source>
        <dbReference type="Proteomes" id="UP000195991"/>
    </source>
</evidence>
<reference evidence="1 2" key="1">
    <citation type="submission" date="2016-08" db="EMBL/GenBank/DDBJ databases">
        <authorList>
            <person name="Seilhamer J.J."/>
        </authorList>
    </citation>
    <scope>NUCLEOTIDE SEQUENCE [LARGE SCALE GENOMIC DNA]</scope>
    <source>
        <strain evidence="1 2">IEBC_T61001</strain>
    </source>
</reference>
<protein>
    <submittedName>
        <fullName evidence="1">Uncharacterized protein</fullName>
    </submittedName>
</protein>
<accession>A0A1C4F7V1</accession>
<dbReference type="Proteomes" id="UP000195991">
    <property type="component" value="Unassembled WGS sequence"/>
</dbReference>
<gene>
    <name evidence="1" type="ORF">BTT61001_04016</name>
</gene>
<sequence length="11" mass="1202">MTPEPAIETIT</sequence>
<name>A0A1C4F7V1_BACTU</name>
<evidence type="ECO:0000313" key="1">
    <source>
        <dbReference type="EMBL" id="SCC51896.1"/>
    </source>
</evidence>
<organism evidence="1 2">
    <name type="scientific">Bacillus thuringiensis</name>
    <dbReference type="NCBI Taxonomy" id="1428"/>
    <lineage>
        <taxon>Bacteria</taxon>
        <taxon>Bacillati</taxon>
        <taxon>Bacillota</taxon>
        <taxon>Bacilli</taxon>
        <taxon>Bacillales</taxon>
        <taxon>Bacillaceae</taxon>
        <taxon>Bacillus</taxon>
        <taxon>Bacillus cereus group</taxon>
    </lineage>
</organism>
<proteinExistence type="predicted"/>
<dbReference type="EMBL" id="FMBI01000035">
    <property type="protein sequence ID" value="SCC51896.1"/>
    <property type="molecule type" value="Genomic_DNA"/>
</dbReference>